<comment type="caution">
    <text evidence="7">The sequence shown here is derived from an EMBL/GenBank/DDBJ whole genome shotgun (WGS) entry which is preliminary data.</text>
</comment>
<dbReference type="NCBIfam" id="NF001033">
    <property type="entry name" value="PRK00114.1"/>
    <property type="match status" value="1"/>
</dbReference>
<dbReference type="Proteomes" id="UP000245539">
    <property type="component" value="Unassembled WGS sequence"/>
</dbReference>
<protein>
    <recommendedName>
        <fullName evidence="6">33 kDa chaperonin</fullName>
    </recommendedName>
    <alternativeName>
        <fullName evidence="6">Heat shock protein 33 homolog</fullName>
        <shortName evidence="6">HSP33</shortName>
    </alternativeName>
</protein>
<proteinExistence type="inferred from homology"/>
<evidence type="ECO:0000256" key="4">
    <source>
        <dbReference type="ARBA" id="ARBA00023186"/>
    </source>
</evidence>
<dbReference type="InterPro" id="IPR016153">
    <property type="entry name" value="Heat_shock_Hsp33_N"/>
</dbReference>
<dbReference type="EMBL" id="QGKM01000104">
    <property type="protein sequence ID" value="PWQ92254.1"/>
    <property type="molecule type" value="Genomic_DNA"/>
</dbReference>
<evidence type="ECO:0000256" key="6">
    <source>
        <dbReference type="HAMAP-Rule" id="MF_00117"/>
    </source>
</evidence>
<dbReference type="PANTHER" id="PTHR30111:SF1">
    <property type="entry name" value="33 KDA CHAPERONIN"/>
    <property type="match status" value="1"/>
</dbReference>
<dbReference type="GO" id="GO:0051082">
    <property type="term" value="F:unfolded protein binding"/>
    <property type="evidence" value="ECO:0007669"/>
    <property type="project" value="UniProtKB-UniRule"/>
</dbReference>
<evidence type="ECO:0000313" key="8">
    <source>
        <dbReference type="Proteomes" id="UP000245539"/>
    </source>
</evidence>
<keyword evidence="1 6" id="KW-0963">Cytoplasm</keyword>
<keyword evidence="3 6" id="KW-1015">Disulfide bond</keyword>
<dbReference type="Pfam" id="PF01430">
    <property type="entry name" value="HSP33"/>
    <property type="match status" value="1"/>
</dbReference>
<dbReference type="PIRSF" id="PIRSF005261">
    <property type="entry name" value="Heat_shock_Hsp33"/>
    <property type="match status" value="1"/>
</dbReference>
<dbReference type="InterPro" id="IPR023212">
    <property type="entry name" value="Hsp33_helix_hairpin_bin_dom_sf"/>
</dbReference>
<dbReference type="RefSeq" id="WP_109839839.1">
    <property type="nucleotide sequence ID" value="NZ_QGKM01000104.1"/>
</dbReference>
<reference evidence="7 8" key="1">
    <citation type="submission" date="2018-05" db="EMBL/GenBank/DDBJ databases">
        <title>Leucothrix arctica sp. nov., isolated from Arctic seawater.</title>
        <authorList>
            <person name="Choi A."/>
            <person name="Baek K."/>
        </authorList>
    </citation>
    <scope>NUCLEOTIDE SEQUENCE [LARGE SCALE GENOMIC DNA]</scope>
    <source>
        <strain evidence="7 8">JCM 18388</strain>
    </source>
</reference>
<dbReference type="OrthoDB" id="9793753at2"/>
<dbReference type="Gene3D" id="3.55.30.10">
    <property type="entry name" value="Hsp33 domain"/>
    <property type="match status" value="1"/>
</dbReference>
<sequence length="289" mass="32261">MDKLHRFLIDDANVRGEWVQLDKAWQALTDCADYPAPVRQMLGEAFAAVALLSATIKYKGTLVIQVNGGNPLSMLVVQATSEGKMRGMARWSDDIDVEATVPNLFGKEATLVITVEPEEGQGERYQSIVGLEGNTLAECLTAYFEQSEQLKTRLELAVGETSVAGLMVQRLPGTAEDEDGWNRTRMLAETVKTDELLTLDVETLLHRLFHEENLRLYDAEALGFECGCSQKKVDDMLIGLGRKEAQETLREQGKIEVTCDFCNTHYQVDEIDLERIFSETVIEGNDSIH</sequence>
<comment type="subcellular location">
    <subcellularLocation>
        <location evidence="6">Cytoplasm</location>
    </subcellularLocation>
</comment>
<comment type="similarity">
    <text evidence="6">Belongs to the HSP33 family.</text>
</comment>
<name>A0A317C0S7_9GAMM</name>
<keyword evidence="4 6" id="KW-0143">Chaperone</keyword>
<dbReference type="Gene3D" id="1.10.287.480">
    <property type="entry name" value="helix hairpin bin"/>
    <property type="match status" value="1"/>
</dbReference>
<dbReference type="CDD" id="cd00498">
    <property type="entry name" value="Hsp33"/>
    <property type="match status" value="1"/>
</dbReference>
<dbReference type="SUPFAM" id="SSF118352">
    <property type="entry name" value="HSP33 redox switch-like"/>
    <property type="match status" value="1"/>
</dbReference>
<dbReference type="SUPFAM" id="SSF64397">
    <property type="entry name" value="Hsp33 domain"/>
    <property type="match status" value="1"/>
</dbReference>
<keyword evidence="2 6" id="KW-0862">Zinc</keyword>
<dbReference type="PANTHER" id="PTHR30111">
    <property type="entry name" value="33 KDA CHAPERONIN"/>
    <property type="match status" value="1"/>
</dbReference>
<gene>
    <name evidence="6" type="primary">hslO</name>
    <name evidence="7" type="ORF">DKW60_22145</name>
</gene>
<dbReference type="GO" id="GO:0005737">
    <property type="term" value="C:cytoplasm"/>
    <property type="evidence" value="ECO:0007669"/>
    <property type="project" value="UniProtKB-SubCell"/>
</dbReference>
<dbReference type="GO" id="GO:0044183">
    <property type="term" value="F:protein folding chaperone"/>
    <property type="evidence" value="ECO:0007669"/>
    <property type="project" value="TreeGrafter"/>
</dbReference>
<accession>A0A317C0S7</accession>
<feature type="disulfide bond" description="Redox-active" evidence="6">
    <location>
        <begin position="259"/>
        <end position="262"/>
    </location>
</feature>
<dbReference type="AlphaFoldDB" id="A0A317C0S7"/>
<evidence type="ECO:0000256" key="2">
    <source>
        <dbReference type="ARBA" id="ARBA00022833"/>
    </source>
</evidence>
<keyword evidence="5 6" id="KW-0676">Redox-active center</keyword>
<comment type="PTM">
    <text evidence="6">Under oxidizing conditions two disulfide bonds are formed involving the reactive cysteines. Under reducing conditions zinc is bound to the reactive cysteines and the protein is inactive.</text>
</comment>
<dbReference type="HAMAP" id="MF_00117">
    <property type="entry name" value="HslO"/>
    <property type="match status" value="1"/>
</dbReference>
<comment type="function">
    <text evidence="6">Redox regulated molecular chaperone. Protects both thermally unfolding and oxidatively damaged proteins from irreversible aggregation. Plays an important role in the bacterial defense system toward oxidative stress.</text>
</comment>
<evidence type="ECO:0000256" key="1">
    <source>
        <dbReference type="ARBA" id="ARBA00022490"/>
    </source>
</evidence>
<keyword evidence="8" id="KW-1185">Reference proteome</keyword>
<evidence type="ECO:0000313" key="7">
    <source>
        <dbReference type="EMBL" id="PWQ92254.1"/>
    </source>
</evidence>
<dbReference type="GO" id="GO:0042026">
    <property type="term" value="P:protein refolding"/>
    <property type="evidence" value="ECO:0007669"/>
    <property type="project" value="TreeGrafter"/>
</dbReference>
<feature type="disulfide bond" description="Redox-active" evidence="6">
    <location>
        <begin position="226"/>
        <end position="228"/>
    </location>
</feature>
<evidence type="ECO:0000256" key="3">
    <source>
        <dbReference type="ARBA" id="ARBA00023157"/>
    </source>
</evidence>
<dbReference type="InterPro" id="IPR000397">
    <property type="entry name" value="Heat_shock_Hsp33"/>
</dbReference>
<organism evidence="7 8">
    <name type="scientific">Leucothrix pacifica</name>
    <dbReference type="NCBI Taxonomy" id="1247513"/>
    <lineage>
        <taxon>Bacteria</taxon>
        <taxon>Pseudomonadati</taxon>
        <taxon>Pseudomonadota</taxon>
        <taxon>Gammaproteobacteria</taxon>
        <taxon>Thiotrichales</taxon>
        <taxon>Thiotrichaceae</taxon>
        <taxon>Leucothrix</taxon>
    </lineage>
</organism>
<dbReference type="InterPro" id="IPR016154">
    <property type="entry name" value="Heat_shock_Hsp33_C"/>
</dbReference>
<evidence type="ECO:0000256" key="5">
    <source>
        <dbReference type="ARBA" id="ARBA00023284"/>
    </source>
</evidence>
<dbReference type="Gene3D" id="3.90.1280.10">
    <property type="entry name" value="HSP33 redox switch-like"/>
    <property type="match status" value="1"/>
</dbReference>